<dbReference type="Pfam" id="PF12697">
    <property type="entry name" value="Abhydrolase_6"/>
    <property type="match status" value="1"/>
</dbReference>
<dbReference type="SUPFAM" id="SSF53474">
    <property type="entry name" value="alpha/beta-Hydrolases"/>
    <property type="match status" value="1"/>
</dbReference>
<sequence>MQPVEHRFAAPGGELCWFEWGKAGARPTLLLLHATGFHARCWDATIKALPQDWHFIALDLRGHGRSYRPDSLSDWLATADDVAAFAQAELSKPVFAIGHSMGGYVAARTAVLAPDKISDMLLVDPVMMTLETYTAEPGNLGGNPSDHPVARRRNAWESAEQMTGHFANREPYSKWRPDVLADYCQYGLVPAQGGEGLELGCPPVLEASAYMGSWRNNPYGWLGDIACPTTVLRARNAERQGAMDFSISPTAPDLATHIAGATDIHWNEVSHFIPMEEPDRLAALIQTLVNPGN</sequence>
<dbReference type="RefSeq" id="WP_381512536.1">
    <property type="nucleotide sequence ID" value="NZ_JBHUEL010000004.1"/>
</dbReference>
<dbReference type="Proteomes" id="UP001597215">
    <property type="component" value="Unassembled WGS sequence"/>
</dbReference>
<organism evidence="2 3">
    <name type="scientific">Sphingorhabdus buctiana</name>
    <dbReference type="NCBI Taxonomy" id="1508805"/>
    <lineage>
        <taxon>Bacteria</taxon>
        <taxon>Pseudomonadati</taxon>
        <taxon>Pseudomonadota</taxon>
        <taxon>Alphaproteobacteria</taxon>
        <taxon>Sphingomonadales</taxon>
        <taxon>Sphingomonadaceae</taxon>
        <taxon>Sphingorhabdus</taxon>
    </lineage>
</organism>
<gene>
    <name evidence="2" type="ORF">ACFSAG_06220</name>
</gene>
<protein>
    <submittedName>
        <fullName evidence="2">Alpha/beta fold hydrolase</fullName>
    </submittedName>
</protein>
<evidence type="ECO:0000313" key="2">
    <source>
        <dbReference type="EMBL" id="MFD1766435.1"/>
    </source>
</evidence>
<dbReference type="PANTHER" id="PTHR43798">
    <property type="entry name" value="MONOACYLGLYCEROL LIPASE"/>
    <property type="match status" value="1"/>
</dbReference>
<evidence type="ECO:0000259" key="1">
    <source>
        <dbReference type="Pfam" id="PF12697"/>
    </source>
</evidence>
<comment type="caution">
    <text evidence="2">The sequence shown here is derived from an EMBL/GenBank/DDBJ whole genome shotgun (WGS) entry which is preliminary data.</text>
</comment>
<feature type="domain" description="AB hydrolase-1" evidence="1">
    <location>
        <begin position="29"/>
        <end position="283"/>
    </location>
</feature>
<name>A0ABW4MDM7_9SPHN</name>
<dbReference type="PANTHER" id="PTHR43798:SF5">
    <property type="entry name" value="MONOACYLGLYCEROL LIPASE ABHD6"/>
    <property type="match status" value="1"/>
</dbReference>
<reference evidence="3" key="1">
    <citation type="journal article" date="2019" name="Int. J. Syst. Evol. Microbiol.">
        <title>The Global Catalogue of Microorganisms (GCM) 10K type strain sequencing project: providing services to taxonomists for standard genome sequencing and annotation.</title>
        <authorList>
            <consortium name="The Broad Institute Genomics Platform"/>
            <consortium name="The Broad Institute Genome Sequencing Center for Infectious Disease"/>
            <person name="Wu L."/>
            <person name="Ma J."/>
        </authorList>
    </citation>
    <scope>NUCLEOTIDE SEQUENCE [LARGE SCALE GENOMIC DNA]</scope>
    <source>
        <strain evidence="3">CGMCC 1.12449</strain>
    </source>
</reference>
<proteinExistence type="predicted"/>
<dbReference type="InterPro" id="IPR029058">
    <property type="entry name" value="AB_hydrolase_fold"/>
</dbReference>
<dbReference type="PRINTS" id="PR00111">
    <property type="entry name" value="ABHYDROLASE"/>
</dbReference>
<accession>A0ABW4MDM7</accession>
<dbReference type="EMBL" id="JBHUEL010000004">
    <property type="protein sequence ID" value="MFD1766435.1"/>
    <property type="molecule type" value="Genomic_DNA"/>
</dbReference>
<dbReference type="GO" id="GO:0016787">
    <property type="term" value="F:hydrolase activity"/>
    <property type="evidence" value="ECO:0007669"/>
    <property type="project" value="UniProtKB-KW"/>
</dbReference>
<keyword evidence="3" id="KW-1185">Reference proteome</keyword>
<dbReference type="InterPro" id="IPR000073">
    <property type="entry name" value="AB_hydrolase_1"/>
</dbReference>
<dbReference type="InterPro" id="IPR050266">
    <property type="entry name" value="AB_hydrolase_sf"/>
</dbReference>
<evidence type="ECO:0000313" key="3">
    <source>
        <dbReference type="Proteomes" id="UP001597215"/>
    </source>
</evidence>
<keyword evidence="2" id="KW-0378">Hydrolase</keyword>
<dbReference type="Gene3D" id="3.40.50.1820">
    <property type="entry name" value="alpha/beta hydrolase"/>
    <property type="match status" value="1"/>
</dbReference>